<organism evidence="1 2">
    <name type="scientific">Candidatus Desantisbacteria bacterium CG1_02_38_46</name>
    <dbReference type="NCBI Taxonomy" id="1817893"/>
    <lineage>
        <taxon>Bacteria</taxon>
        <taxon>Candidatus Desantisiibacteriota</taxon>
    </lineage>
</organism>
<dbReference type="GO" id="GO:0016832">
    <property type="term" value="F:aldehyde-lyase activity"/>
    <property type="evidence" value="ECO:0007669"/>
    <property type="project" value="InterPro"/>
</dbReference>
<gene>
    <name evidence="1" type="ORF">AUJ66_06650</name>
</gene>
<evidence type="ECO:0000313" key="2">
    <source>
        <dbReference type="Proteomes" id="UP000182278"/>
    </source>
</evidence>
<protein>
    <recommendedName>
        <fullName evidence="3">Fructose-bisphosphate aldolase</fullName>
    </recommendedName>
</protein>
<dbReference type="Pfam" id="PF01116">
    <property type="entry name" value="F_bP_aldolase"/>
    <property type="match status" value="1"/>
</dbReference>
<accession>A0A1J4SE08</accession>
<evidence type="ECO:0008006" key="3">
    <source>
        <dbReference type="Google" id="ProtNLM"/>
    </source>
</evidence>
<dbReference type="EMBL" id="MNUO01000103">
    <property type="protein sequence ID" value="OIN96318.1"/>
    <property type="molecule type" value="Genomic_DNA"/>
</dbReference>
<dbReference type="GO" id="GO:0008270">
    <property type="term" value="F:zinc ion binding"/>
    <property type="evidence" value="ECO:0007669"/>
    <property type="project" value="InterPro"/>
</dbReference>
<dbReference type="PROSITE" id="PS00602">
    <property type="entry name" value="ALDOLASE_CLASS_II_1"/>
    <property type="match status" value="1"/>
</dbReference>
<evidence type="ECO:0000313" key="1">
    <source>
        <dbReference type="EMBL" id="OIN96318.1"/>
    </source>
</evidence>
<dbReference type="InterPro" id="IPR050246">
    <property type="entry name" value="Class_II_FBP_aldolase"/>
</dbReference>
<proteinExistence type="predicted"/>
<dbReference type="GO" id="GO:0005975">
    <property type="term" value="P:carbohydrate metabolic process"/>
    <property type="evidence" value="ECO:0007669"/>
    <property type="project" value="InterPro"/>
</dbReference>
<dbReference type="Gene3D" id="3.20.20.70">
    <property type="entry name" value="Aldolase class I"/>
    <property type="match status" value="1"/>
</dbReference>
<reference evidence="1 2" key="1">
    <citation type="journal article" date="2016" name="Environ. Microbiol.">
        <title>Genomic resolution of a cold subsurface aquifer community provides metabolic insights for novel microbes adapted to high CO concentrations.</title>
        <authorList>
            <person name="Probst A.J."/>
            <person name="Castelle C.J."/>
            <person name="Singh A."/>
            <person name="Brown C.T."/>
            <person name="Anantharaman K."/>
            <person name="Sharon I."/>
            <person name="Hug L.A."/>
            <person name="Burstein D."/>
            <person name="Emerson J.B."/>
            <person name="Thomas B.C."/>
            <person name="Banfield J.F."/>
        </authorList>
    </citation>
    <scope>NUCLEOTIDE SEQUENCE [LARGE SCALE GENOMIC DNA]</scope>
    <source>
        <strain evidence="1">CG1_02_38_46</strain>
    </source>
</reference>
<dbReference type="InterPro" id="IPR013785">
    <property type="entry name" value="Aldolase_TIM"/>
</dbReference>
<sequence>MSEEPKLCSIVPLMQAAEFASLRGHPSAIGAFNVNFYAQAQGILEGLYKAEAPGIIQASRGANKFQGGADKIQVMVLKAIKDMKITLPLALHLDHGDTKSAKDCVDNGFSSVMIDASKLDEIQNIEVTKEIVDYAHPKGVSVEGEYGKLAGVEEDVAYGKTTYADPRFVPVFFDRSKVDALAVAYGTSHGPNKGKTDALNVGIVTDSYAGIKANHQNLDHFLVGHGSSTVPRELVQEINQYGGSLKGTSGIPDYMIKAAIKEGIRKVNIDTDLRLGITATLRKYLNDHPDVDKKSEILSVIKKVFTGETPAKDKDGNPVDSGSLVDPRSYLEPVVKMDPQLLRENYRSFKDEAFIEVMTLVKNRIAEHVKSLAIMFGSAGLL</sequence>
<dbReference type="PANTHER" id="PTHR30304">
    <property type="entry name" value="D-TAGATOSE-1,6-BISPHOSPHATE ALDOLASE"/>
    <property type="match status" value="1"/>
</dbReference>
<name>A0A1J4SE08_9BACT</name>
<dbReference type="PANTHER" id="PTHR30304:SF0">
    <property type="entry name" value="D-TAGATOSE-1,6-BISPHOSPHATE ALDOLASE SUBUNIT GATY-RELATED"/>
    <property type="match status" value="1"/>
</dbReference>
<dbReference type="STRING" id="1817893.AUJ66_06650"/>
<comment type="caution">
    <text evidence="1">The sequence shown here is derived from an EMBL/GenBank/DDBJ whole genome shotgun (WGS) entry which is preliminary data.</text>
</comment>
<dbReference type="Proteomes" id="UP000182278">
    <property type="component" value="Unassembled WGS sequence"/>
</dbReference>
<dbReference type="InterPro" id="IPR000771">
    <property type="entry name" value="FBA_II"/>
</dbReference>
<dbReference type="AlphaFoldDB" id="A0A1J4SE08"/>
<dbReference type="SUPFAM" id="SSF51569">
    <property type="entry name" value="Aldolase"/>
    <property type="match status" value="1"/>
</dbReference>